<accession>A0A0G4FQ33</accession>
<reference evidence="1" key="1">
    <citation type="submission" date="2014-11" db="EMBL/GenBank/DDBJ databases">
        <authorList>
            <person name="Otto D Thomas"/>
            <person name="Naeem Raeece"/>
        </authorList>
    </citation>
    <scope>NUCLEOTIDE SEQUENCE</scope>
</reference>
<proteinExistence type="predicted"/>
<dbReference type="EMBL" id="CDMZ01000544">
    <property type="protein sequence ID" value="CEM16547.1"/>
    <property type="molecule type" value="Genomic_DNA"/>
</dbReference>
<protein>
    <submittedName>
        <fullName evidence="1">Uncharacterized protein</fullName>
    </submittedName>
</protein>
<dbReference type="AlphaFoldDB" id="A0A0G4FQ33"/>
<evidence type="ECO:0000313" key="1">
    <source>
        <dbReference type="EMBL" id="CEM16547.1"/>
    </source>
</evidence>
<gene>
    <name evidence="1" type="ORF">Cvel_18201</name>
</gene>
<dbReference type="PhylomeDB" id="A0A0G4FQ33"/>
<sequence length="355" mass="40282">MRTLAPSTRAVHCLLHSVDEKTSPSCSPVSLKFDFAGEKTLRRVVQDVRLFREFCLRELEGVRPIEEDVHRDPTTLYEETEGTPEEWHISRVVKLCRDVMRARIRDADFWRLVSIFVLQRRHLMEPIHIACVLNYIKQMKLRDPQVFVCSQETILNSLGLFQLQELSILLLTYAAVGVHDASFFCSLGDRLVTIAQEEALKQDPGTALRSPSASSSQNISLRTRGGRFVSREEQAALREEETAFVSWVHAVGAFAKVGMPHQEVFEAAVPPLVRGLENLNMQVSGKFLCKTVVAYARFGFRHERLLDAAVNRIPAVFLPDDSLLALSEAFFFLKKEVPVLTNICKLRLETSYKPP</sequence>
<dbReference type="VEuPathDB" id="CryptoDB:Cvel_18201"/>
<name>A0A0G4FQ33_9ALVE</name>
<organism evidence="1">
    <name type="scientific">Chromera velia CCMP2878</name>
    <dbReference type="NCBI Taxonomy" id="1169474"/>
    <lineage>
        <taxon>Eukaryota</taxon>
        <taxon>Sar</taxon>
        <taxon>Alveolata</taxon>
        <taxon>Colpodellida</taxon>
        <taxon>Chromeraceae</taxon>
        <taxon>Chromera</taxon>
    </lineage>
</organism>